<dbReference type="AlphaFoldDB" id="A0A4R1Y097"/>
<keyword evidence="4" id="KW-1185">Reference proteome</keyword>
<keyword evidence="2" id="KW-0564">Palmitate</keyword>
<comment type="caution">
    <text evidence="3">The sequence shown here is derived from an EMBL/GenBank/DDBJ whole genome shotgun (WGS) entry which is preliminary data.</text>
</comment>
<accession>A0A4R1Y097</accession>
<evidence type="ECO:0000256" key="2">
    <source>
        <dbReference type="RuleBase" id="RU362097"/>
    </source>
</evidence>
<dbReference type="Gene3D" id="1.20.1600.10">
    <property type="entry name" value="Outer membrane efflux proteins (OEP)"/>
    <property type="match status" value="1"/>
</dbReference>
<dbReference type="Pfam" id="PF02321">
    <property type="entry name" value="OEP"/>
    <property type="match status" value="2"/>
</dbReference>
<organism evidence="3 4">
    <name type="scientific">Acinetobacter calcoaceticus</name>
    <dbReference type="NCBI Taxonomy" id="471"/>
    <lineage>
        <taxon>Bacteria</taxon>
        <taxon>Pseudomonadati</taxon>
        <taxon>Pseudomonadota</taxon>
        <taxon>Gammaproteobacteria</taxon>
        <taxon>Moraxellales</taxon>
        <taxon>Moraxellaceae</taxon>
        <taxon>Acinetobacter</taxon>
        <taxon>Acinetobacter calcoaceticus/baumannii complex</taxon>
    </lineage>
</organism>
<dbReference type="GO" id="GO:0009279">
    <property type="term" value="C:cell outer membrane"/>
    <property type="evidence" value="ECO:0007669"/>
    <property type="project" value="UniProtKB-SubCell"/>
</dbReference>
<dbReference type="Gene3D" id="2.20.200.10">
    <property type="entry name" value="Outer membrane efflux proteins (OEP)"/>
    <property type="match status" value="1"/>
</dbReference>
<evidence type="ECO:0000313" key="3">
    <source>
        <dbReference type="EMBL" id="TCM69906.1"/>
    </source>
</evidence>
<proteinExistence type="inferred from homology"/>
<keyword evidence="2" id="KW-1134">Transmembrane beta strand</keyword>
<dbReference type="Proteomes" id="UP000294963">
    <property type="component" value="Unassembled WGS sequence"/>
</dbReference>
<comment type="subcellular location">
    <subcellularLocation>
        <location evidence="2">Cell outer membrane</location>
        <topology evidence="2">Lipid-anchor</topology>
    </subcellularLocation>
</comment>
<dbReference type="NCBIfam" id="TIGR01845">
    <property type="entry name" value="outer_NodT"/>
    <property type="match status" value="1"/>
</dbReference>
<sequence length="505" mass="56464">MQSTLSHQISLISGLRHPQNKGFAALSIVTLLFMSGCVSTPALPEKHLDAQQLQQIQADHDHVLQQNQQLNNQTVSQQWWRLFNDPLLVQLEQQLLEQNLDLHSAALRIIEAQAQLGQAEAALQPRVSLDGGYNRSTLSENAPLAQLGAYTHSSGLWSIGVKSSWELDLWGHFKQLSQAAQANVEAKYFAQHDLQLSLSAELARQYFLLRSVQQQYLLHAEKIAMEQRLLEIAQRKFKYGVVTLEAVAHAEQQLIRSQSQQKAHVKQRQLLKNALAQLLGTGPKALDQLFDQAYHYQAPQQIPVGLSSHFVQQRADILVADAELRAAVAQLGAAQADFYPRVGLSANLGAQAFQFSDLGDWASSTYGVGPIIHIPIFEGGRLKRNLQVNQSRQRLAAVQYQRTVLNAWHEVDNALIEYQYQLQDQRDLSREYAQKNTVIRIRQKQFDQGVLDQAQVLNAKKELLEVALLQSQGQIAQALSIVGLYRALGGGGAQDWYDSLMQGAD</sequence>
<gene>
    <name evidence="3" type="ORF">EC844_102174</name>
</gene>
<protein>
    <submittedName>
        <fullName evidence="3">NodT family efflux transporter outer membrane factor (OMF) lipoprotein</fullName>
    </submittedName>
</protein>
<dbReference type="GO" id="GO:0015562">
    <property type="term" value="F:efflux transmembrane transporter activity"/>
    <property type="evidence" value="ECO:0007669"/>
    <property type="project" value="InterPro"/>
</dbReference>
<dbReference type="OrthoDB" id="9770517at2"/>
<dbReference type="InterPro" id="IPR003423">
    <property type="entry name" value="OMP_efflux"/>
</dbReference>
<dbReference type="PANTHER" id="PTHR30203:SF30">
    <property type="entry name" value="OUTER MEMBRANE PROTEIN-RELATED"/>
    <property type="match status" value="1"/>
</dbReference>
<keyword evidence="2" id="KW-0472">Membrane</keyword>
<keyword evidence="2 3" id="KW-0449">Lipoprotein</keyword>
<dbReference type="SUPFAM" id="SSF56954">
    <property type="entry name" value="Outer membrane efflux proteins (OEP)"/>
    <property type="match status" value="1"/>
</dbReference>
<dbReference type="InterPro" id="IPR010131">
    <property type="entry name" value="MdtP/NodT-like"/>
</dbReference>
<evidence type="ECO:0000256" key="1">
    <source>
        <dbReference type="ARBA" id="ARBA00007613"/>
    </source>
</evidence>
<comment type="similarity">
    <text evidence="1 2">Belongs to the outer membrane factor (OMF) (TC 1.B.17) family.</text>
</comment>
<reference evidence="3 4" key="1">
    <citation type="submission" date="2019-03" db="EMBL/GenBank/DDBJ databases">
        <title>Genomic analyses of the natural microbiome of Caenorhabditis elegans.</title>
        <authorList>
            <person name="Samuel B."/>
        </authorList>
    </citation>
    <scope>NUCLEOTIDE SEQUENCE [LARGE SCALE GENOMIC DNA]</scope>
    <source>
        <strain evidence="3 4">JUb89</strain>
    </source>
</reference>
<keyword evidence="2" id="KW-0812">Transmembrane</keyword>
<evidence type="ECO:0000313" key="4">
    <source>
        <dbReference type="Proteomes" id="UP000294963"/>
    </source>
</evidence>
<dbReference type="PANTHER" id="PTHR30203">
    <property type="entry name" value="OUTER MEMBRANE CATION EFFLUX PROTEIN"/>
    <property type="match status" value="1"/>
</dbReference>
<dbReference type="EMBL" id="SLVJ01000002">
    <property type="protein sequence ID" value="TCM69906.1"/>
    <property type="molecule type" value="Genomic_DNA"/>
</dbReference>
<name>A0A4R1Y097_ACICA</name>